<name>A0A4Q0YPZ5_9GAMM</name>
<keyword evidence="1" id="KW-1133">Transmembrane helix</keyword>
<feature type="transmembrane region" description="Helical" evidence="1">
    <location>
        <begin position="12"/>
        <end position="30"/>
    </location>
</feature>
<comment type="caution">
    <text evidence="2">The sequence shown here is derived from an EMBL/GenBank/DDBJ whole genome shotgun (WGS) entry which is preliminary data.</text>
</comment>
<dbReference type="EMBL" id="PEIB01000012">
    <property type="protein sequence ID" value="RXJ73150.1"/>
    <property type="molecule type" value="Genomic_DNA"/>
</dbReference>
<evidence type="ECO:0000256" key="1">
    <source>
        <dbReference type="SAM" id="Phobius"/>
    </source>
</evidence>
<keyword evidence="1" id="KW-0812">Transmembrane</keyword>
<dbReference type="AlphaFoldDB" id="A0A4Q0YPZ5"/>
<organism evidence="2 3">
    <name type="scientific">Veronia nyctiphanis</name>
    <dbReference type="NCBI Taxonomy" id="1278244"/>
    <lineage>
        <taxon>Bacteria</taxon>
        <taxon>Pseudomonadati</taxon>
        <taxon>Pseudomonadota</taxon>
        <taxon>Gammaproteobacteria</taxon>
        <taxon>Vibrionales</taxon>
        <taxon>Vibrionaceae</taxon>
        <taxon>Veronia</taxon>
    </lineage>
</organism>
<feature type="transmembrane region" description="Helical" evidence="1">
    <location>
        <begin position="42"/>
        <end position="64"/>
    </location>
</feature>
<protein>
    <submittedName>
        <fullName evidence="2">Uncharacterized protein</fullName>
    </submittedName>
</protein>
<keyword evidence="3" id="KW-1185">Reference proteome</keyword>
<proteinExistence type="predicted"/>
<gene>
    <name evidence="2" type="ORF">CS022_11655</name>
</gene>
<reference evidence="2 3" key="1">
    <citation type="submission" date="2017-10" db="EMBL/GenBank/DDBJ databases">
        <title>Nyctiphanis sp. nov., isolated from the stomach of the euphausiid Nyctiphanes simplex (Hansen, 1911) in the Gulf of California.</title>
        <authorList>
            <person name="Gomez-Gil B."/>
            <person name="Aguilar-Mendez M."/>
            <person name="Lopez-Cortes A."/>
            <person name="Gomez-Gutierrez J."/>
            <person name="Roque A."/>
            <person name="Lang E."/>
            <person name="Gonzalez-Castillo A."/>
        </authorList>
    </citation>
    <scope>NUCLEOTIDE SEQUENCE [LARGE SCALE GENOMIC DNA]</scope>
    <source>
        <strain evidence="2 3">CAIM 600</strain>
    </source>
</reference>
<evidence type="ECO:0000313" key="3">
    <source>
        <dbReference type="Proteomes" id="UP000290287"/>
    </source>
</evidence>
<keyword evidence="1" id="KW-0472">Membrane</keyword>
<sequence length="68" mass="8129">MTHYFTHNPQVGFLFCFQVLFVELITYFSSNNYVVPESKFGYLATNVMMSFLCMKMHFLIYFNVKNSF</sequence>
<accession>A0A4Q0YPZ5</accession>
<evidence type="ECO:0000313" key="2">
    <source>
        <dbReference type="EMBL" id="RXJ73150.1"/>
    </source>
</evidence>
<dbReference type="Proteomes" id="UP000290287">
    <property type="component" value="Unassembled WGS sequence"/>
</dbReference>